<dbReference type="Pfam" id="PF05011">
    <property type="entry name" value="DBR1"/>
    <property type="match status" value="1"/>
</dbReference>
<dbReference type="InterPro" id="IPR041816">
    <property type="entry name" value="Dbr1_N"/>
</dbReference>
<dbReference type="HOGENOM" id="CLU_005893_1_0_1"/>
<evidence type="ECO:0000256" key="11">
    <source>
        <dbReference type="ARBA" id="ARBA00023211"/>
    </source>
</evidence>
<dbReference type="InterPro" id="IPR004843">
    <property type="entry name" value="Calcineurin-like_PHP"/>
</dbReference>
<evidence type="ECO:0000256" key="3">
    <source>
        <dbReference type="ARBA" id="ARBA00001954"/>
    </source>
</evidence>
<dbReference type="Proteomes" id="UP000054549">
    <property type="component" value="Unassembled WGS sequence"/>
</dbReference>
<dbReference type="OrthoDB" id="407609at2759"/>
<evidence type="ECO:0000256" key="13">
    <source>
        <dbReference type="SAM" id="MobiDB-lite"/>
    </source>
</evidence>
<evidence type="ECO:0000313" key="16">
    <source>
        <dbReference type="Proteomes" id="UP000054549"/>
    </source>
</evidence>
<evidence type="ECO:0000256" key="12">
    <source>
        <dbReference type="ARBA" id="ARBA00023242"/>
    </source>
</evidence>
<evidence type="ECO:0000256" key="2">
    <source>
        <dbReference type="ARBA" id="ARBA00001947"/>
    </source>
</evidence>
<dbReference type="AlphaFoldDB" id="A0A0C2X2Q5"/>
<keyword evidence="6" id="KW-0507">mRNA processing</keyword>
<dbReference type="Pfam" id="PF00149">
    <property type="entry name" value="Metallophos"/>
    <property type="match status" value="1"/>
</dbReference>
<dbReference type="GO" id="GO:0005634">
    <property type="term" value="C:nucleus"/>
    <property type="evidence" value="ECO:0007669"/>
    <property type="project" value="UniProtKB-SubCell"/>
</dbReference>
<comment type="cofactor">
    <cofactor evidence="3">
        <name>Fe(2+)</name>
        <dbReference type="ChEBI" id="CHEBI:29033"/>
    </cofactor>
</comment>
<keyword evidence="16" id="KW-1185">Reference proteome</keyword>
<evidence type="ECO:0000256" key="7">
    <source>
        <dbReference type="ARBA" id="ARBA00022723"/>
    </source>
</evidence>
<dbReference type="STRING" id="946122.A0A0C2X2Q5"/>
<dbReference type="FunFam" id="3.60.21.10:FF:000035">
    <property type="entry name" value="Lariat debranching enzyme"/>
    <property type="match status" value="1"/>
</dbReference>
<dbReference type="InterPro" id="IPR029052">
    <property type="entry name" value="Metallo-depent_PP-like"/>
</dbReference>
<proteinExistence type="inferred from homology"/>
<dbReference type="SUPFAM" id="SSF56300">
    <property type="entry name" value="Metallo-dependent phosphatases"/>
    <property type="match status" value="1"/>
</dbReference>
<dbReference type="InParanoid" id="A0A0C2X2Q5"/>
<gene>
    <name evidence="15" type="ORF">M378DRAFT_158220</name>
</gene>
<comment type="cofactor">
    <cofactor evidence="2">
        <name>Zn(2+)</name>
        <dbReference type="ChEBI" id="CHEBI:29105"/>
    </cofactor>
</comment>
<accession>A0A0C2X2Q5</accession>
<dbReference type="GO" id="GO:0008419">
    <property type="term" value="F:RNA lariat debranching enzyme activity"/>
    <property type="evidence" value="ECO:0007669"/>
    <property type="project" value="TreeGrafter"/>
</dbReference>
<evidence type="ECO:0000313" key="15">
    <source>
        <dbReference type="EMBL" id="KIL68422.1"/>
    </source>
</evidence>
<evidence type="ECO:0000256" key="10">
    <source>
        <dbReference type="ARBA" id="ARBA00023004"/>
    </source>
</evidence>
<dbReference type="FunCoup" id="A0A0C2X2Q5">
    <property type="interactions" value="716"/>
</dbReference>
<evidence type="ECO:0000256" key="6">
    <source>
        <dbReference type="ARBA" id="ARBA00022664"/>
    </source>
</evidence>
<dbReference type="CDD" id="cd00844">
    <property type="entry name" value="MPP_Dbr1_N"/>
    <property type="match status" value="1"/>
</dbReference>
<dbReference type="EMBL" id="KN818228">
    <property type="protein sequence ID" value="KIL68422.1"/>
    <property type="molecule type" value="Genomic_DNA"/>
</dbReference>
<comment type="subcellular location">
    <subcellularLocation>
        <location evidence="4">Nucleus</location>
    </subcellularLocation>
</comment>
<evidence type="ECO:0000256" key="4">
    <source>
        <dbReference type="ARBA" id="ARBA00004123"/>
    </source>
</evidence>
<feature type="domain" description="Lariat debranching enzyme C-terminal" evidence="14">
    <location>
        <begin position="285"/>
        <end position="430"/>
    </location>
</feature>
<dbReference type="PANTHER" id="PTHR12849:SF0">
    <property type="entry name" value="LARIAT DEBRANCHING ENZYME"/>
    <property type="match status" value="1"/>
</dbReference>
<dbReference type="InterPro" id="IPR007708">
    <property type="entry name" value="DBR1_C"/>
</dbReference>
<keyword evidence="8" id="KW-0378">Hydrolase</keyword>
<comment type="similarity">
    <text evidence="5">Belongs to the lariat debranching enzyme family.</text>
</comment>
<keyword evidence="10" id="KW-0408">Iron</keyword>
<evidence type="ECO:0000259" key="14">
    <source>
        <dbReference type="SMART" id="SM01124"/>
    </source>
</evidence>
<feature type="compositionally biased region" description="Basic and acidic residues" evidence="13">
    <location>
        <begin position="274"/>
        <end position="288"/>
    </location>
</feature>
<evidence type="ECO:0000256" key="8">
    <source>
        <dbReference type="ARBA" id="ARBA00022801"/>
    </source>
</evidence>
<dbReference type="SMART" id="SM01124">
    <property type="entry name" value="DBR1"/>
    <property type="match status" value="1"/>
</dbReference>
<keyword evidence="9" id="KW-0862">Zinc</keyword>
<dbReference type="GO" id="GO:0000398">
    <property type="term" value="P:mRNA splicing, via spliceosome"/>
    <property type="evidence" value="ECO:0007669"/>
    <property type="project" value="TreeGrafter"/>
</dbReference>
<sequence length="437" mass="49767">MKIAVQGCCHGDLDAIYNLIQDLESKNGYKVDVLLICGDFQAVRNHQDLQCMTVPDKYKEMKDFYKYYTGERVAPILTIVIGGNHEASNYMWELFHGGWLAPNIYYLGHAGCVQVNGVRIAGASGIFKHHDFRLGYYEKLPYDHGSIRSAYHIREFGVRRLSLLSSPRIFLSHDWPQSIEHYGDIKTLLRHKSFLRQDIDAGKLGSPPLLGLLKTLKPERWFAAHLHTYYEATVEHESSSGSRTGLSVAQNPDEIVIDDFDDETSAQPVTSVETKQESEEPADVEHHQHSPQYASTRFLALDKCLPRRKYLEVIDLDSDNSSQPPNLCFDPEWLAVTRAFQPWLSTTRSQRQFPDEDGARRMVSEELEWVKNNIPKKLADNYGVSACQTFRMTAPGPVNTQLNGRSVQPPYFPNPQTAAFCEMLEIENKIDRPTETI</sequence>
<dbReference type="PANTHER" id="PTHR12849">
    <property type="entry name" value="RNA LARIAT DEBRANCHING ENZYME"/>
    <property type="match status" value="1"/>
</dbReference>
<keyword evidence="7" id="KW-0479">Metal-binding</keyword>
<dbReference type="Gene3D" id="3.60.21.10">
    <property type="match status" value="1"/>
</dbReference>
<evidence type="ECO:0000256" key="5">
    <source>
        <dbReference type="ARBA" id="ARBA00006045"/>
    </source>
</evidence>
<dbReference type="GO" id="GO:0046872">
    <property type="term" value="F:metal ion binding"/>
    <property type="evidence" value="ECO:0007669"/>
    <property type="project" value="UniProtKB-KW"/>
</dbReference>
<evidence type="ECO:0000256" key="1">
    <source>
        <dbReference type="ARBA" id="ARBA00001936"/>
    </source>
</evidence>
<reference evidence="15 16" key="1">
    <citation type="submission" date="2014-04" db="EMBL/GenBank/DDBJ databases">
        <title>Evolutionary Origins and Diversification of the Mycorrhizal Mutualists.</title>
        <authorList>
            <consortium name="DOE Joint Genome Institute"/>
            <consortium name="Mycorrhizal Genomics Consortium"/>
            <person name="Kohler A."/>
            <person name="Kuo A."/>
            <person name="Nagy L.G."/>
            <person name="Floudas D."/>
            <person name="Copeland A."/>
            <person name="Barry K.W."/>
            <person name="Cichocki N."/>
            <person name="Veneault-Fourrey C."/>
            <person name="LaButti K."/>
            <person name="Lindquist E.A."/>
            <person name="Lipzen A."/>
            <person name="Lundell T."/>
            <person name="Morin E."/>
            <person name="Murat C."/>
            <person name="Riley R."/>
            <person name="Ohm R."/>
            <person name="Sun H."/>
            <person name="Tunlid A."/>
            <person name="Henrissat B."/>
            <person name="Grigoriev I.V."/>
            <person name="Hibbett D.S."/>
            <person name="Martin F."/>
        </authorList>
    </citation>
    <scope>NUCLEOTIDE SEQUENCE [LARGE SCALE GENOMIC DNA]</scope>
    <source>
        <strain evidence="15 16">Koide BX008</strain>
    </source>
</reference>
<feature type="region of interest" description="Disordered" evidence="13">
    <location>
        <begin position="266"/>
        <end position="291"/>
    </location>
</feature>
<protein>
    <recommendedName>
        <fullName evidence="14">Lariat debranching enzyme C-terminal domain-containing protein</fullName>
    </recommendedName>
</protein>
<name>A0A0C2X2Q5_AMAMK</name>
<comment type="cofactor">
    <cofactor evidence="1">
        <name>Mn(2+)</name>
        <dbReference type="ChEBI" id="CHEBI:29035"/>
    </cofactor>
</comment>
<keyword evidence="11" id="KW-0464">Manganese</keyword>
<keyword evidence="12" id="KW-0539">Nucleus</keyword>
<evidence type="ECO:0000256" key="9">
    <source>
        <dbReference type="ARBA" id="ARBA00022833"/>
    </source>
</evidence>
<organism evidence="15 16">
    <name type="scientific">Amanita muscaria (strain Koide BX008)</name>
    <dbReference type="NCBI Taxonomy" id="946122"/>
    <lineage>
        <taxon>Eukaryota</taxon>
        <taxon>Fungi</taxon>
        <taxon>Dikarya</taxon>
        <taxon>Basidiomycota</taxon>
        <taxon>Agaricomycotina</taxon>
        <taxon>Agaricomycetes</taxon>
        <taxon>Agaricomycetidae</taxon>
        <taxon>Agaricales</taxon>
        <taxon>Pluteineae</taxon>
        <taxon>Amanitaceae</taxon>
        <taxon>Amanita</taxon>
    </lineage>
</organism>